<reference evidence="1" key="1">
    <citation type="submission" date="2023-02" db="EMBL/GenBank/DDBJ databases">
        <title>Nocardiopsis ansamitocini NBRC 112285.</title>
        <authorList>
            <person name="Ichikawa N."/>
            <person name="Sato H."/>
            <person name="Tonouchi N."/>
        </authorList>
    </citation>
    <scope>NUCLEOTIDE SEQUENCE</scope>
    <source>
        <strain evidence="1">NBRC 112285</strain>
    </source>
</reference>
<gene>
    <name evidence="1" type="ORF">Nans01_06520</name>
</gene>
<dbReference type="AlphaFoldDB" id="A0A9W6P359"/>
<evidence type="ECO:0000313" key="1">
    <source>
        <dbReference type="EMBL" id="GLU46301.1"/>
    </source>
</evidence>
<dbReference type="EMBL" id="BSQG01000001">
    <property type="protein sequence ID" value="GLU46301.1"/>
    <property type="molecule type" value="Genomic_DNA"/>
</dbReference>
<dbReference type="RefSeq" id="WP_285757151.1">
    <property type="nucleotide sequence ID" value="NZ_BSQG01000001.1"/>
</dbReference>
<keyword evidence="2" id="KW-1185">Reference proteome</keyword>
<protein>
    <submittedName>
        <fullName evidence="1">Uncharacterized protein</fullName>
    </submittedName>
</protein>
<proteinExistence type="predicted"/>
<name>A0A9W6P359_9ACTN</name>
<evidence type="ECO:0000313" key="2">
    <source>
        <dbReference type="Proteomes" id="UP001165092"/>
    </source>
</evidence>
<comment type="caution">
    <text evidence="1">The sequence shown here is derived from an EMBL/GenBank/DDBJ whole genome shotgun (WGS) entry which is preliminary data.</text>
</comment>
<dbReference type="Proteomes" id="UP001165092">
    <property type="component" value="Unassembled WGS sequence"/>
</dbReference>
<sequence length="80" mass="8489">MIHRARLAPTPEVADLGEGEGWVHTARCPCGQNRRSYQRSEAAAWVAAHTTATTAPVQTLIPGLANVMTQKRGGTGGHRG</sequence>
<accession>A0A9W6P359</accession>
<organism evidence="1 2">
    <name type="scientific">Nocardiopsis ansamitocini</name>
    <dbReference type="NCBI Taxonomy" id="1670832"/>
    <lineage>
        <taxon>Bacteria</taxon>
        <taxon>Bacillati</taxon>
        <taxon>Actinomycetota</taxon>
        <taxon>Actinomycetes</taxon>
        <taxon>Streptosporangiales</taxon>
        <taxon>Nocardiopsidaceae</taxon>
        <taxon>Nocardiopsis</taxon>
    </lineage>
</organism>